<proteinExistence type="predicted"/>
<dbReference type="Gene3D" id="3.40.50.300">
    <property type="entry name" value="P-loop containing nucleotide triphosphate hydrolases"/>
    <property type="match status" value="1"/>
</dbReference>
<evidence type="ECO:0000313" key="5">
    <source>
        <dbReference type="EMBL" id="ARU45211.1"/>
    </source>
</evidence>
<name>A0A7U5HK11_9CORY</name>
<dbReference type="OrthoDB" id="3579586at2"/>
<keyword evidence="2" id="KW-0547">Nucleotide-binding</keyword>
<evidence type="ECO:0000256" key="3">
    <source>
        <dbReference type="ARBA" id="ARBA00022840"/>
    </source>
</evidence>
<gene>
    <name evidence="5" type="ORF">CBE74_00310</name>
</gene>
<dbReference type="InterPro" id="IPR003439">
    <property type="entry name" value="ABC_transporter-like_ATP-bd"/>
</dbReference>
<dbReference type="EMBL" id="CP021417">
    <property type="protein sequence ID" value="ARU45211.1"/>
    <property type="molecule type" value="Genomic_DNA"/>
</dbReference>
<dbReference type="InterPro" id="IPR027417">
    <property type="entry name" value="P-loop_NTPase"/>
</dbReference>
<evidence type="ECO:0000313" key="6">
    <source>
        <dbReference type="Proteomes" id="UP000195652"/>
    </source>
</evidence>
<accession>A0A7U5HK11</accession>
<keyword evidence="1" id="KW-0813">Transport</keyword>
<reference evidence="5 6" key="2">
    <citation type="journal article" date="2020" name="Antonie Van Leeuwenhoek">
        <title>Phylogenomic characterisation of a novel corynebacterial species pathogenic to animals.</title>
        <authorList>
            <person name="Moller J."/>
            <person name="Musella L."/>
            <person name="Melnikov V."/>
            <person name="Geissdorfer W."/>
            <person name="Burkovski A."/>
            <person name="Sangal V."/>
        </authorList>
    </citation>
    <scope>NUCLEOTIDE SEQUENCE [LARGE SCALE GENOMIC DNA]</scope>
    <source>
        <strain evidence="5 6">PO100/5</strain>
    </source>
</reference>
<dbReference type="KEGG" id="csil:CBE74_00310"/>
<dbReference type="PROSITE" id="PS00211">
    <property type="entry name" value="ABC_TRANSPORTER_1"/>
    <property type="match status" value="1"/>
</dbReference>
<dbReference type="RefSeq" id="WP_087453102.1">
    <property type="nucleotide sequence ID" value="NZ_CP021417.2"/>
</dbReference>
<dbReference type="InterPro" id="IPR003593">
    <property type="entry name" value="AAA+_ATPase"/>
</dbReference>
<reference evidence="5 6" key="1">
    <citation type="journal article" date="2014" name="BMC Vet. Res.">
        <title>First report of Corynebacterium pseudotuberculosis from caseous lymphadenitis lesions in Black Alentejano pig (Sus scrofa domesticus).</title>
        <authorList>
            <person name="Oliveira M."/>
            <person name="Barroco C."/>
            <person name="Mottola C."/>
            <person name="Santos R."/>
            <person name="Lemsaddek A."/>
            <person name="Tavares L."/>
            <person name="Semedo-Lemsaddek T."/>
        </authorList>
    </citation>
    <scope>NUCLEOTIDE SEQUENCE [LARGE SCALE GENOMIC DNA]</scope>
    <source>
        <strain evidence="5 6">PO100/5</strain>
    </source>
</reference>
<organism evidence="5 6">
    <name type="scientific">Corynebacterium silvaticum</name>
    <dbReference type="NCBI Taxonomy" id="2320431"/>
    <lineage>
        <taxon>Bacteria</taxon>
        <taxon>Bacillati</taxon>
        <taxon>Actinomycetota</taxon>
        <taxon>Actinomycetes</taxon>
        <taxon>Mycobacteriales</taxon>
        <taxon>Corynebacteriaceae</taxon>
        <taxon>Corynebacterium</taxon>
    </lineage>
</organism>
<dbReference type="SMART" id="SM00382">
    <property type="entry name" value="AAA"/>
    <property type="match status" value="1"/>
</dbReference>
<dbReference type="SUPFAM" id="SSF52540">
    <property type="entry name" value="P-loop containing nucleoside triphosphate hydrolases"/>
    <property type="match status" value="1"/>
</dbReference>
<dbReference type="GO" id="GO:0016887">
    <property type="term" value="F:ATP hydrolysis activity"/>
    <property type="evidence" value="ECO:0007669"/>
    <property type="project" value="InterPro"/>
</dbReference>
<reference evidence="5 6" key="4">
    <citation type="journal article" date="2020" name="PLoS ONE">
        <title>Taxonomic classification of strain PO100/5 shows a broader geographic distribution and genetic markers of the recently described Corynebacterium silvaticum.</title>
        <authorList>
            <person name="Viana M.V.C."/>
            <person name="Profeta R."/>
            <person name="da Silva A.L."/>
            <person name="Hurtado R."/>
            <person name="Cerqueira J.C."/>
            <person name="Ribeiro B.F.S."/>
            <person name="Almeida M.O."/>
            <person name="Morais-Rodrigues F."/>
            <person name="Soares S.C."/>
            <person name="Oliveira M."/>
            <person name="Tavares L."/>
            <person name="Figueiredo H."/>
            <person name="Wattam A.R."/>
            <person name="Barh D."/>
            <person name="Ghosh P."/>
            <person name="Silva A."/>
            <person name="Azevedo V."/>
        </authorList>
    </citation>
    <scope>NUCLEOTIDE SEQUENCE [LARGE SCALE GENOMIC DNA]</scope>
    <source>
        <strain evidence="5 6">PO100/5</strain>
    </source>
</reference>
<protein>
    <submittedName>
        <fullName evidence="5">ABC transporter ATP-binding protein</fullName>
    </submittedName>
</protein>
<keyword evidence="4" id="KW-1278">Translocase</keyword>
<evidence type="ECO:0000256" key="4">
    <source>
        <dbReference type="ARBA" id="ARBA00022967"/>
    </source>
</evidence>
<dbReference type="PANTHER" id="PTHR42794">
    <property type="entry name" value="HEMIN IMPORT ATP-BINDING PROTEIN HMUV"/>
    <property type="match status" value="1"/>
</dbReference>
<reference evidence="5 6" key="3">
    <citation type="journal article" date="2020" name="Int. J. Syst. Evol. Microbiol.">
        <title>Corynebacterium silvaticum sp. nov., a unique group of NTTB corynebacteria in wild boar and roe deer.</title>
        <authorList>
            <person name="Dangel A."/>
            <person name="Berger A."/>
            <person name="Rau J."/>
            <person name="Eisenberg T."/>
            <person name="Kampfer P."/>
            <person name="Margos G."/>
            <person name="Contzen M."/>
            <person name="Busse H.J."/>
            <person name="Konrad R."/>
            <person name="Peters M."/>
            <person name="Sting R."/>
            <person name="Sing A."/>
        </authorList>
    </citation>
    <scope>NUCLEOTIDE SEQUENCE [LARGE SCALE GENOMIC DNA]</scope>
    <source>
        <strain evidence="5 6">PO100/5</strain>
    </source>
</reference>
<dbReference type="PANTHER" id="PTHR42794:SF1">
    <property type="entry name" value="HEMIN IMPORT ATP-BINDING PROTEIN HMUV"/>
    <property type="match status" value="1"/>
</dbReference>
<keyword evidence="6" id="KW-1185">Reference proteome</keyword>
<evidence type="ECO:0000256" key="2">
    <source>
        <dbReference type="ARBA" id="ARBA00022741"/>
    </source>
</evidence>
<dbReference type="GO" id="GO:0005524">
    <property type="term" value="F:ATP binding"/>
    <property type="evidence" value="ECO:0007669"/>
    <property type="project" value="UniProtKB-KW"/>
</dbReference>
<dbReference type="GeneID" id="75006745"/>
<dbReference type="AlphaFoldDB" id="A0A7U5HK11"/>
<sequence length="256" mass="27415">MNIEFDCVSVELSGRTVVDQVSASVESGQILGLVGPNGSGKSTLLRTVYRGLNPASGTVRLGGEDVRALAQREVARRVAVMLQDSPTDFDLTVEETVMLGRAPHHSILGRDTGEDVRIVEEAMHATDVVELADRMVSTLSGGQRQRVLLARALAQRTPALLLDEPSNHLDISHQHELMSTVASRGGTVIAALHDLNLAMHYCDQVLLLKQGSVVAMGTPSHVLTPELIRETFAINAHLLPGPVDPVLAFTPLSSSL</sequence>
<evidence type="ECO:0000256" key="1">
    <source>
        <dbReference type="ARBA" id="ARBA00022448"/>
    </source>
</evidence>
<dbReference type="Proteomes" id="UP000195652">
    <property type="component" value="Chromosome"/>
</dbReference>
<dbReference type="PROSITE" id="PS50893">
    <property type="entry name" value="ABC_TRANSPORTER_2"/>
    <property type="match status" value="1"/>
</dbReference>
<keyword evidence="3 5" id="KW-0067">ATP-binding</keyword>
<dbReference type="CDD" id="cd03214">
    <property type="entry name" value="ABC_Iron-Siderophores_B12_Hemin"/>
    <property type="match status" value="1"/>
</dbReference>
<dbReference type="Pfam" id="PF00005">
    <property type="entry name" value="ABC_tran"/>
    <property type="match status" value="1"/>
</dbReference>
<dbReference type="InterPro" id="IPR017871">
    <property type="entry name" value="ABC_transporter-like_CS"/>
</dbReference>
<dbReference type="FunFam" id="3.40.50.300:FF:000134">
    <property type="entry name" value="Iron-enterobactin ABC transporter ATP-binding protein"/>
    <property type="match status" value="1"/>
</dbReference>